<accession>C8RW69</accession>
<comment type="caution">
    <text evidence="2">The sequence shown here is derived from an EMBL/GenBank/DDBJ whole genome shotgun (WGS) entry which is preliminary data.</text>
</comment>
<dbReference type="PIRSF" id="PIRSF032064">
    <property type="entry name" value="UCP032064"/>
    <property type="match status" value="1"/>
</dbReference>
<feature type="region of interest" description="Disordered" evidence="1">
    <location>
        <begin position="1"/>
        <end position="20"/>
    </location>
</feature>
<dbReference type="InterPro" id="IPR007922">
    <property type="entry name" value="DciA-like"/>
</dbReference>
<reference evidence="2 3" key="1">
    <citation type="submission" date="2009-08" db="EMBL/GenBank/DDBJ databases">
        <title>The draft genome of Rhodobacter sp. SW2.</title>
        <authorList>
            <consortium name="US DOE Joint Genome Institute (JGI-PGF)"/>
            <person name="Lucas S."/>
            <person name="Copeland A."/>
            <person name="Lapidus A."/>
            <person name="Glavina del Rio T."/>
            <person name="Tice H."/>
            <person name="Bruce D."/>
            <person name="Goodwin L."/>
            <person name="Pitluck S."/>
            <person name="Larimer F."/>
            <person name="Land M.L."/>
            <person name="Hauser L."/>
            <person name="Emerson D."/>
        </authorList>
    </citation>
    <scope>NUCLEOTIDE SEQUENCE [LARGE SCALE GENOMIC DNA]</scope>
    <source>
        <strain evidence="2 3">SW2</strain>
    </source>
</reference>
<evidence type="ECO:0000256" key="1">
    <source>
        <dbReference type="SAM" id="MobiDB-lite"/>
    </source>
</evidence>
<dbReference type="OrthoDB" id="7160947at2"/>
<name>C8RW69_9RHOB</name>
<evidence type="ECO:0008006" key="4">
    <source>
        <dbReference type="Google" id="ProtNLM"/>
    </source>
</evidence>
<evidence type="ECO:0000313" key="3">
    <source>
        <dbReference type="Proteomes" id="UP000010121"/>
    </source>
</evidence>
<dbReference type="RefSeq" id="WP_008026842.1">
    <property type="nucleotide sequence ID" value="NZ_ACYY01000001.1"/>
</dbReference>
<dbReference type="eggNOG" id="COG5389">
    <property type="taxonomic scope" value="Bacteria"/>
</dbReference>
<gene>
    <name evidence="2" type="ORF">Rsw2DRAFT_0047</name>
</gene>
<keyword evidence="3" id="KW-1185">Reference proteome</keyword>
<dbReference type="Pfam" id="PF05258">
    <property type="entry name" value="DciA"/>
    <property type="match status" value="1"/>
</dbReference>
<dbReference type="AlphaFoldDB" id="C8RW69"/>
<proteinExistence type="predicted"/>
<sequence>MARAPSPPTPPSYPSSGRRMRGFEPAVGLLKDRIRAAGESRGFAMTRLLTHWPEIVGADLARITRPVKVGHTREGMGATLTLLTRAAEAPMVQMQLPQIKDRVNACYGYAAIARISLTQTAATGFAEGQASFTPAPKPEPKPADPAIAKAAAASAAGVHDDTLRAALEALAQNILTRPKA</sequence>
<organism evidence="2 3">
    <name type="scientific">Rhodobacter ferrooxidans</name>
    <dbReference type="NCBI Taxonomy" id="371731"/>
    <lineage>
        <taxon>Bacteria</taxon>
        <taxon>Pseudomonadati</taxon>
        <taxon>Pseudomonadota</taxon>
        <taxon>Alphaproteobacteria</taxon>
        <taxon>Rhodobacterales</taxon>
        <taxon>Rhodobacter group</taxon>
        <taxon>Rhodobacter</taxon>
    </lineage>
</organism>
<feature type="compositionally biased region" description="Pro residues" evidence="1">
    <location>
        <begin position="1"/>
        <end position="13"/>
    </location>
</feature>
<dbReference type="Proteomes" id="UP000010121">
    <property type="component" value="Unassembled WGS sequence"/>
</dbReference>
<dbReference type="EMBL" id="ACYY01000001">
    <property type="protein sequence ID" value="EEW26812.1"/>
    <property type="molecule type" value="Genomic_DNA"/>
</dbReference>
<protein>
    <recommendedName>
        <fullName evidence="4">DUF721 domain-containing protein</fullName>
    </recommendedName>
</protein>
<feature type="region of interest" description="Disordered" evidence="1">
    <location>
        <begin position="129"/>
        <end position="148"/>
    </location>
</feature>
<evidence type="ECO:0000313" key="2">
    <source>
        <dbReference type="EMBL" id="EEW26812.1"/>
    </source>
</evidence>
<dbReference type="STRING" id="371731.Rsw2DRAFT_0047"/>
<dbReference type="InterPro" id="IPR010593">
    <property type="entry name" value="DUF1159"/>
</dbReference>